<feature type="compositionally biased region" description="Basic residues" evidence="3">
    <location>
        <begin position="497"/>
        <end position="506"/>
    </location>
</feature>
<dbReference type="InterPro" id="IPR011990">
    <property type="entry name" value="TPR-like_helical_dom_sf"/>
</dbReference>
<dbReference type="PANTHER" id="PTHR47447">
    <property type="entry name" value="OS03G0856100 PROTEIN"/>
    <property type="match status" value="1"/>
</dbReference>
<dbReference type="Pfam" id="PF01535">
    <property type="entry name" value="PPR"/>
    <property type="match status" value="1"/>
</dbReference>
<dbReference type="STRING" id="2903.R1EGJ0"/>
<dbReference type="PROSITE" id="PS51375">
    <property type="entry name" value="PPR"/>
    <property type="match status" value="3"/>
</dbReference>
<evidence type="ECO:0000313" key="4">
    <source>
        <dbReference type="EnsemblProtists" id="EOD25820"/>
    </source>
</evidence>
<dbReference type="KEGG" id="ehx:EMIHUDRAFT_205977"/>
<name>A0A0D3JQN5_EMIH1</name>
<dbReference type="Gene3D" id="1.25.40.10">
    <property type="entry name" value="Tetratricopeptide repeat domain"/>
    <property type="match status" value="4"/>
</dbReference>
<accession>A0A0D3JQN5</accession>
<reference evidence="5" key="1">
    <citation type="journal article" date="2013" name="Nature">
        <title>Pan genome of the phytoplankton Emiliania underpins its global distribution.</title>
        <authorList>
            <person name="Read B.A."/>
            <person name="Kegel J."/>
            <person name="Klute M.J."/>
            <person name="Kuo A."/>
            <person name="Lefebvre S.C."/>
            <person name="Maumus F."/>
            <person name="Mayer C."/>
            <person name="Miller J."/>
            <person name="Monier A."/>
            <person name="Salamov A."/>
            <person name="Young J."/>
            <person name="Aguilar M."/>
            <person name="Claverie J.M."/>
            <person name="Frickenhaus S."/>
            <person name="Gonzalez K."/>
            <person name="Herman E.K."/>
            <person name="Lin Y.C."/>
            <person name="Napier J."/>
            <person name="Ogata H."/>
            <person name="Sarno A.F."/>
            <person name="Shmutz J."/>
            <person name="Schroeder D."/>
            <person name="de Vargas C."/>
            <person name="Verret F."/>
            <person name="von Dassow P."/>
            <person name="Valentin K."/>
            <person name="Van de Peer Y."/>
            <person name="Wheeler G."/>
            <person name="Dacks J.B."/>
            <person name="Delwiche C.F."/>
            <person name="Dyhrman S.T."/>
            <person name="Glockner G."/>
            <person name="John U."/>
            <person name="Richards T."/>
            <person name="Worden A.Z."/>
            <person name="Zhang X."/>
            <person name="Grigoriev I.V."/>
            <person name="Allen A.E."/>
            <person name="Bidle K."/>
            <person name="Borodovsky M."/>
            <person name="Bowler C."/>
            <person name="Brownlee C."/>
            <person name="Cock J.M."/>
            <person name="Elias M."/>
            <person name="Gladyshev V.N."/>
            <person name="Groth M."/>
            <person name="Guda C."/>
            <person name="Hadaegh A."/>
            <person name="Iglesias-Rodriguez M.D."/>
            <person name="Jenkins J."/>
            <person name="Jones B.M."/>
            <person name="Lawson T."/>
            <person name="Leese F."/>
            <person name="Lindquist E."/>
            <person name="Lobanov A."/>
            <person name="Lomsadze A."/>
            <person name="Malik S.B."/>
            <person name="Marsh M.E."/>
            <person name="Mackinder L."/>
            <person name="Mock T."/>
            <person name="Mueller-Roeber B."/>
            <person name="Pagarete A."/>
            <person name="Parker M."/>
            <person name="Probert I."/>
            <person name="Quesneville H."/>
            <person name="Raines C."/>
            <person name="Rensing S.A."/>
            <person name="Riano-Pachon D.M."/>
            <person name="Richier S."/>
            <person name="Rokitta S."/>
            <person name="Shiraiwa Y."/>
            <person name="Soanes D.M."/>
            <person name="van der Giezen M."/>
            <person name="Wahlund T.M."/>
            <person name="Williams B."/>
            <person name="Wilson W."/>
            <person name="Wolfe G."/>
            <person name="Wurch L.L."/>
        </authorList>
    </citation>
    <scope>NUCLEOTIDE SEQUENCE</scope>
</reference>
<keyword evidence="5" id="KW-1185">Reference proteome</keyword>
<reference evidence="4" key="2">
    <citation type="submission" date="2024-10" db="UniProtKB">
        <authorList>
            <consortium name="EnsemblProtists"/>
        </authorList>
    </citation>
    <scope>IDENTIFICATION</scope>
</reference>
<sequence length="608" mass="63195">METTAAITKQFCKDALVCLAAADDTASGESVEAVALSVVQACSAAGLAPTREMFNHLLVAIAAKGPPSAVLDWFGRARSAGIGVGTIACNLVIAAHVAQGDVKTAAELLTLMMRGEAARGGLPPPNAVTFNTVISAFARACDPQKAELTLVAMIDSGLVPAGPASYASVIAAWARAAQPATAERWLSRMLSSCVPLAGTAASEVVAFNATLDAFAKASDVSGARRVLDLFRTRADSTPGLPMRRELERAGLQPNTISFSAVIHAHANAGDAAKAQGWLDSMRARGVPADAVCFNSVCAAHARRGDVASASVCFRAMEEAGVCASPQTHAILVHALAACFNSLISLFARQRQPLRAEGVLALMREARVRPTLVTLNALASAHASVGDMDATERILGQATTAFRFSLDHYSFAALFQAARRVAINTHLAELARNLPGTSPQAQLRAEYDASRAKASAAVTARQRQPGLSDAAAFPTRCTLACRVPSLKTIAKPPPPKASPRRPSRARPRLPPTPALPSETPEGEAANTVGSASFSEDVADAEAEAAEPPPVRAVGASLSRSKSERSRLLALAEGVARSEQLLDGGAPQPVPLRRSAASQLALDLTDQVSL</sequence>
<proteinExistence type="predicted"/>
<dbReference type="AlphaFoldDB" id="A0A0D3JQN5"/>
<protein>
    <recommendedName>
        <fullName evidence="6">Pentacotripeptide-repeat region of PRORP domain-containing protein</fullName>
    </recommendedName>
</protein>
<evidence type="ECO:0008006" key="6">
    <source>
        <dbReference type="Google" id="ProtNLM"/>
    </source>
</evidence>
<keyword evidence="1" id="KW-0677">Repeat</keyword>
<dbReference type="GeneID" id="17271366"/>
<feature type="region of interest" description="Disordered" evidence="3">
    <location>
        <begin position="486"/>
        <end position="565"/>
    </location>
</feature>
<feature type="repeat" description="PPR" evidence="2">
    <location>
        <begin position="126"/>
        <end position="160"/>
    </location>
</feature>
<dbReference type="eggNOG" id="KOG4197">
    <property type="taxonomic scope" value="Eukaryota"/>
</dbReference>
<organism evidence="4 5">
    <name type="scientific">Emiliania huxleyi (strain CCMP1516)</name>
    <dbReference type="NCBI Taxonomy" id="280463"/>
    <lineage>
        <taxon>Eukaryota</taxon>
        <taxon>Haptista</taxon>
        <taxon>Haptophyta</taxon>
        <taxon>Prymnesiophyceae</taxon>
        <taxon>Isochrysidales</taxon>
        <taxon>Noelaerhabdaceae</taxon>
        <taxon>Emiliania</taxon>
    </lineage>
</organism>
<dbReference type="NCBIfam" id="TIGR00756">
    <property type="entry name" value="PPR"/>
    <property type="match status" value="2"/>
</dbReference>
<dbReference type="PaxDb" id="2903-EOD25820"/>
<feature type="repeat" description="PPR" evidence="2">
    <location>
        <begin position="254"/>
        <end position="288"/>
    </location>
</feature>
<dbReference type="Pfam" id="PF13812">
    <property type="entry name" value="PPR_3"/>
    <property type="match status" value="2"/>
</dbReference>
<dbReference type="RefSeq" id="XP_005778249.1">
    <property type="nucleotide sequence ID" value="XM_005778192.1"/>
</dbReference>
<evidence type="ECO:0000256" key="3">
    <source>
        <dbReference type="SAM" id="MobiDB-lite"/>
    </source>
</evidence>
<dbReference type="InterPro" id="IPR002885">
    <property type="entry name" value="PPR_rpt"/>
</dbReference>
<dbReference type="HOGENOM" id="CLU_031335_0_0_1"/>
<evidence type="ECO:0000313" key="5">
    <source>
        <dbReference type="Proteomes" id="UP000013827"/>
    </source>
</evidence>
<dbReference type="EnsemblProtists" id="EOD25820">
    <property type="protein sequence ID" value="EOD25820"/>
    <property type="gene ID" value="EMIHUDRAFT_205977"/>
</dbReference>
<dbReference type="Proteomes" id="UP000013827">
    <property type="component" value="Unassembled WGS sequence"/>
</dbReference>
<evidence type="ECO:0000256" key="2">
    <source>
        <dbReference type="PROSITE-ProRule" id="PRU00708"/>
    </source>
</evidence>
<feature type="repeat" description="PPR" evidence="2">
    <location>
        <begin position="289"/>
        <end position="323"/>
    </location>
</feature>
<dbReference type="PANTHER" id="PTHR47447:SF17">
    <property type="entry name" value="OS12G0638900 PROTEIN"/>
    <property type="match status" value="1"/>
</dbReference>
<evidence type="ECO:0000256" key="1">
    <source>
        <dbReference type="ARBA" id="ARBA00022737"/>
    </source>
</evidence>